<dbReference type="AlphaFoldDB" id="A0A1U7I5T5"/>
<dbReference type="Proteomes" id="UP000185860">
    <property type="component" value="Unassembled WGS sequence"/>
</dbReference>
<organism evidence="3 4">
    <name type="scientific">[Phormidium ambiguum] IAM M-71</name>
    <dbReference type="NCBI Taxonomy" id="454136"/>
    <lineage>
        <taxon>Bacteria</taxon>
        <taxon>Bacillati</taxon>
        <taxon>Cyanobacteriota</taxon>
        <taxon>Cyanophyceae</taxon>
        <taxon>Oscillatoriophycideae</taxon>
        <taxon>Aerosakkonematales</taxon>
        <taxon>Aerosakkonemataceae</taxon>
        <taxon>Floridanema</taxon>
    </lineage>
</organism>
<proteinExistence type="inferred from homology"/>
<feature type="transmembrane region" description="Helical" evidence="2">
    <location>
        <begin position="28"/>
        <end position="45"/>
    </location>
</feature>
<dbReference type="STRING" id="454136.NIES2119_28190"/>
<evidence type="ECO:0008006" key="5">
    <source>
        <dbReference type="Google" id="ProtNLM"/>
    </source>
</evidence>
<evidence type="ECO:0000256" key="2">
    <source>
        <dbReference type="SAM" id="Phobius"/>
    </source>
</evidence>
<evidence type="ECO:0000313" key="3">
    <source>
        <dbReference type="EMBL" id="OKH31641.1"/>
    </source>
</evidence>
<comment type="similarity">
    <text evidence="1">Belongs to the ycf20 family.</text>
</comment>
<dbReference type="PANTHER" id="PTHR33787">
    <property type="match status" value="1"/>
</dbReference>
<dbReference type="Pfam" id="PF04483">
    <property type="entry name" value="DUF565"/>
    <property type="match status" value="1"/>
</dbReference>
<dbReference type="PANTHER" id="PTHR33787:SF5">
    <property type="entry name" value="YCF20-LIKE PROTEIN"/>
    <property type="match status" value="1"/>
</dbReference>
<keyword evidence="2" id="KW-1133">Transmembrane helix</keyword>
<dbReference type="OrthoDB" id="424985at2"/>
<name>A0A1U7I5T5_9CYAN</name>
<evidence type="ECO:0000256" key="1">
    <source>
        <dbReference type="ARBA" id="ARBA00009846"/>
    </source>
</evidence>
<dbReference type="EMBL" id="MRCE01000048">
    <property type="protein sequence ID" value="OKH31641.1"/>
    <property type="molecule type" value="Genomic_DNA"/>
</dbReference>
<sequence length="111" mass="12502">MQNTRLNTLFVSTSDRVGAWFGNPWRRLSLQIICLLFGFFLGTAVSTEAGQSAQWDVPAAAILVLFTELYSRFFYTTRKSGVQRSLLIELINLIKIGLTFSLFIEAFKLGS</sequence>
<reference evidence="3 4" key="1">
    <citation type="submission" date="2016-11" db="EMBL/GenBank/DDBJ databases">
        <title>Draft Genome Sequences of Nine Cyanobacterial Strains from Diverse Habitats.</title>
        <authorList>
            <person name="Zhu T."/>
            <person name="Hou S."/>
            <person name="Lu X."/>
            <person name="Hess W.R."/>
        </authorList>
    </citation>
    <scope>NUCLEOTIDE SEQUENCE [LARGE SCALE GENOMIC DNA]</scope>
    <source>
        <strain evidence="3 4">IAM M-71</strain>
    </source>
</reference>
<keyword evidence="2" id="KW-0812">Transmembrane</keyword>
<feature type="transmembrane region" description="Helical" evidence="2">
    <location>
        <begin position="87"/>
        <end position="107"/>
    </location>
</feature>
<feature type="transmembrane region" description="Helical" evidence="2">
    <location>
        <begin position="57"/>
        <end position="75"/>
    </location>
</feature>
<comment type="caution">
    <text evidence="3">The sequence shown here is derived from an EMBL/GenBank/DDBJ whole genome shotgun (WGS) entry which is preliminary data.</text>
</comment>
<dbReference type="InterPro" id="IPR007572">
    <property type="entry name" value="Uncharacterised_Ycf20"/>
</dbReference>
<keyword evidence="2" id="KW-0472">Membrane</keyword>
<protein>
    <recommendedName>
        <fullName evidence="5">DUF565 domain-containing protein</fullName>
    </recommendedName>
</protein>
<evidence type="ECO:0000313" key="4">
    <source>
        <dbReference type="Proteomes" id="UP000185860"/>
    </source>
</evidence>
<gene>
    <name evidence="3" type="ORF">NIES2119_28190</name>
</gene>
<accession>A0A1U7I5T5</accession>